<name>A0A963Z4C0_9PROT</name>
<keyword evidence="2" id="KW-1185">Reference proteome</keyword>
<comment type="caution">
    <text evidence="1">The sequence shown here is derived from an EMBL/GenBank/DDBJ whole genome shotgun (WGS) entry which is preliminary data.</text>
</comment>
<evidence type="ECO:0000313" key="2">
    <source>
        <dbReference type="Proteomes" id="UP000721844"/>
    </source>
</evidence>
<gene>
    <name evidence="1" type="ORF">ACELLULO517_15650</name>
</gene>
<dbReference type="Proteomes" id="UP000721844">
    <property type="component" value="Unassembled WGS sequence"/>
</dbReference>
<dbReference type="AlphaFoldDB" id="A0A963Z4C0"/>
<proteinExistence type="predicted"/>
<accession>A0A963Z4C0</accession>
<reference evidence="1 2" key="1">
    <citation type="journal article" date="2021" name="Microorganisms">
        <title>Acidisoma silvae sp. nov. and Acidisomacellulosilytica sp. nov., Two Acidophilic Bacteria Isolated from Decaying Wood, Hydrolyzing Cellulose and Producing Poly-3-hydroxybutyrate.</title>
        <authorList>
            <person name="Mieszkin S."/>
            <person name="Pouder E."/>
            <person name="Uroz S."/>
            <person name="Simon-Colin C."/>
            <person name="Alain K."/>
        </authorList>
    </citation>
    <scope>NUCLEOTIDE SEQUENCE [LARGE SCALE GENOMIC DNA]</scope>
    <source>
        <strain evidence="1 2">HW T5.17</strain>
    </source>
</reference>
<evidence type="ECO:0000313" key="1">
    <source>
        <dbReference type="EMBL" id="MCB8881682.1"/>
    </source>
</evidence>
<dbReference type="RefSeq" id="WP_227308347.1">
    <property type="nucleotide sequence ID" value="NZ_JAESVA010000005.1"/>
</dbReference>
<sequence>MPIIHETHELSDGHRVVLSTVRVPKDWSANNGAHRVVVLDSTLSVADYAASKTSTKKGSKAIWHSVWIDINNADGIEYRRQLIAGRTEFARQVGKLTVA</sequence>
<dbReference type="EMBL" id="JAESVA010000005">
    <property type="protein sequence ID" value="MCB8881682.1"/>
    <property type="molecule type" value="Genomic_DNA"/>
</dbReference>
<protein>
    <submittedName>
        <fullName evidence="1">Uncharacterized protein</fullName>
    </submittedName>
</protein>
<organism evidence="1 2">
    <name type="scientific">Acidisoma cellulosilyticum</name>
    <dbReference type="NCBI Taxonomy" id="2802395"/>
    <lineage>
        <taxon>Bacteria</taxon>
        <taxon>Pseudomonadati</taxon>
        <taxon>Pseudomonadota</taxon>
        <taxon>Alphaproteobacteria</taxon>
        <taxon>Acetobacterales</taxon>
        <taxon>Acidocellaceae</taxon>
        <taxon>Acidisoma</taxon>
    </lineage>
</organism>